<feature type="transmembrane region" description="Helical" evidence="11">
    <location>
        <begin position="253"/>
        <end position="274"/>
    </location>
</feature>
<sequence>MPLYIYDILSDGTATPTTDTSPTGVSGYRWFHFDLKDPELPQWANAHLHPIPAGALLQTETRPRCDVHDDGLMLNLRGVNLNSDGPADQMVAVRMWVTDQTVVTVRMRRVFAIEDIRKALEAGTGPDSSAAFVEALASRLTERVQNTVFELADQVDDLEDAIHDDDDAPLPDNLAELRRTAIRLRRYLGPQRDALMALAATDTPAGNSPLHRRELANLAMLTVEELDSLQGRLTAINDHHNARAAEAQNRNSYILSIVAAIFLPLGFITGLFGVNVGGMPGVDNPAAFTILCISMAAVSVVSLVVMRWLKWI</sequence>
<keyword evidence="4" id="KW-1003">Cell membrane</keyword>
<dbReference type="RefSeq" id="WP_037928476.1">
    <property type="nucleotide sequence ID" value="NZ_CP054599.1"/>
</dbReference>
<organism evidence="12 13">
    <name type="scientific">Pseudosulfitobacter pseudonitzschiae</name>
    <dbReference type="NCBI Taxonomy" id="1402135"/>
    <lineage>
        <taxon>Bacteria</taxon>
        <taxon>Pseudomonadati</taxon>
        <taxon>Pseudomonadota</taxon>
        <taxon>Alphaproteobacteria</taxon>
        <taxon>Rhodobacterales</taxon>
        <taxon>Roseobacteraceae</taxon>
        <taxon>Pseudosulfitobacter</taxon>
    </lineage>
</organism>
<dbReference type="InterPro" id="IPR045863">
    <property type="entry name" value="CorA_TM1_TM2"/>
</dbReference>
<dbReference type="CDD" id="cd12833">
    <property type="entry name" value="ZntB-like_1"/>
    <property type="match status" value="1"/>
</dbReference>
<keyword evidence="7" id="KW-0862">Zinc</keyword>
<evidence type="ECO:0000256" key="1">
    <source>
        <dbReference type="ARBA" id="ARBA00004651"/>
    </source>
</evidence>
<keyword evidence="8 11" id="KW-1133">Transmembrane helix</keyword>
<dbReference type="Gene3D" id="3.30.460.20">
    <property type="entry name" value="CorA soluble domain-like"/>
    <property type="match status" value="1"/>
</dbReference>
<evidence type="ECO:0000256" key="8">
    <source>
        <dbReference type="ARBA" id="ARBA00022989"/>
    </source>
</evidence>
<keyword evidence="6 11" id="KW-0812">Transmembrane</keyword>
<evidence type="ECO:0000256" key="6">
    <source>
        <dbReference type="ARBA" id="ARBA00022692"/>
    </source>
</evidence>
<dbReference type="SUPFAM" id="SSF144083">
    <property type="entry name" value="Magnesium transport protein CorA, transmembrane region"/>
    <property type="match status" value="1"/>
</dbReference>
<evidence type="ECO:0000313" key="13">
    <source>
        <dbReference type="Proteomes" id="UP000027746"/>
    </source>
</evidence>
<evidence type="ECO:0000256" key="9">
    <source>
        <dbReference type="ARBA" id="ARBA00023065"/>
    </source>
</evidence>
<feature type="transmembrane region" description="Helical" evidence="11">
    <location>
        <begin position="286"/>
        <end position="309"/>
    </location>
</feature>
<evidence type="ECO:0000256" key="4">
    <source>
        <dbReference type="ARBA" id="ARBA00022475"/>
    </source>
</evidence>
<proteinExistence type="inferred from homology"/>
<dbReference type="AlphaFoldDB" id="A0A073JB16"/>
<dbReference type="PANTHER" id="PTHR46494:SF3">
    <property type="entry name" value="ZINC TRANSPORT PROTEIN ZNTB"/>
    <property type="match status" value="1"/>
</dbReference>
<gene>
    <name evidence="12" type="ORF">SUH3_24420</name>
</gene>
<name>A0A073JB16_9RHOB</name>
<comment type="similarity">
    <text evidence="2">Belongs to the CorA metal ion transporter (MIT) (TC 1.A.35) family.</text>
</comment>
<dbReference type="OrthoDB" id="9803484at2"/>
<dbReference type="GO" id="GO:0015087">
    <property type="term" value="F:cobalt ion transmembrane transporter activity"/>
    <property type="evidence" value="ECO:0007669"/>
    <property type="project" value="TreeGrafter"/>
</dbReference>
<dbReference type="GO" id="GO:0005886">
    <property type="term" value="C:plasma membrane"/>
    <property type="evidence" value="ECO:0007669"/>
    <property type="project" value="UniProtKB-SubCell"/>
</dbReference>
<dbReference type="GO" id="GO:0000287">
    <property type="term" value="F:magnesium ion binding"/>
    <property type="evidence" value="ECO:0007669"/>
    <property type="project" value="TreeGrafter"/>
</dbReference>
<dbReference type="InterPro" id="IPR002523">
    <property type="entry name" value="MgTranspt_CorA/ZnTranspt_ZntB"/>
</dbReference>
<keyword evidence="10 11" id="KW-0472">Membrane</keyword>
<dbReference type="GeneID" id="68868506"/>
<comment type="subcellular location">
    <subcellularLocation>
        <location evidence="1">Cell membrane</location>
        <topology evidence="1">Multi-pass membrane protein</topology>
    </subcellularLocation>
</comment>
<dbReference type="GO" id="GO:0050897">
    <property type="term" value="F:cobalt ion binding"/>
    <property type="evidence" value="ECO:0007669"/>
    <property type="project" value="TreeGrafter"/>
</dbReference>
<comment type="caution">
    <text evidence="12">The sequence shown here is derived from an EMBL/GenBank/DDBJ whole genome shotgun (WGS) entry which is preliminary data.</text>
</comment>
<dbReference type="InterPro" id="IPR045861">
    <property type="entry name" value="CorA_cytoplasmic_dom"/>
</dbReference>
<keyword evidence="9" id="KW-0406">Ion transport</keyword>
<reference evidence="12 13" key="1">
    <citation type="submission" date="2014-01" db="EMBL/GenBank/DDBJ databases">
        <title>Sulfitobacter sp. H3 (MCCC 1A00686) Genome Sequencing.</title>
        <authorList>
            <person name="Lai Q."/>
            <person name="Hong Z."/>
        </authorList>
    </citation>
    <scope>NUCLEOTIDE SEQUENCE [LARGE SCALE GENOMIC DNA]</scope>
    <source>
        <strain evidence="12 13">H3</strain>
    </source>
</reference>
<dbReference type="PANTHER" id="PTHR46494">
    <property type="entry name" value="CORA FAMILY METAL ION TRANSPORTER (EUROFUNG)"/>
    <property type="match status" value="1"/>
</dbReference>
<evidence type="ECO:0000313" key="12">
    <source>
        <dbReference type="EMBL" id="KEJ94927.1"/>
    </source>
</evidence>
<dbReference type="Proteomes" id="UP000027746">
    <property type="component" value="Unassembled WGS sequence"/>
</dbReference>
<dbReference type="SUPFAM" id="SSF143865">
    <property type="entry name" value="CorA soluble domain-like"/>
    <property type="match status" value="1"/>
</dbReference>
<evidence type="ECO:0000256" key="7">
    <source>
        <dbReference type="ARBA" id="ARBA00022833"/>
    </source>
</evidence>
<dbReference type="Gene3D" id="1.20.58.340">
    <property type="entry name" value="Magnesium transport protein CorA, transmembrane region"/>
    <property type="match status" value="2"/>
</dbReference>
<evidence type="ECO:0000256" key="2">
    <source>
        <dbReference type="ARBA" id="ARBA00009765"/>
    </source>
</evidence>
<keyword evidence="5" id="KW-0997">Cell inner membrane</keyword>
<keyword evidence="3" id="KW-0813">Transport</keyword>
<keyword evidence="13" id="KW-1185">Reference proteome</keyword>
<dbReference type="GO" id="GO:0015095">
    <property type="term" value="F:magnesium ion transmembrane transporter activity"/>
    <property type="evidence" value="ECO:0007669"/>
    <property type="project" value="TreeGrafter"/>
</dbReference>
<dbReference type="Pfam" id="PF01544">
    <property type="entry name" value="CorA"/>
    <property type="match status" value="1"/>
</dbReference>
<accession>A0A073JB16</accession>
<evidence type="ECO:0000256" key="10">
    <source>
        <dbReference type="ARBA" id="ARBA00023136"/>
    </source>
</evidence>
<dbReference type="EMBL" id="JAMD01000009">
    <property type="protein sequence ID" value="KEJ94927.1"/>
    <property type="molecule type" value="Genomic_DNA"/>
</dbReference>
<evidence type="ECO:0000256" key="11">
    <source>
        <dbReference type="SAM" id="Phobius"/>
    </source>
</evidence>
<evidence type="ECO:0000256" key="3">
    <source>
        <dbReference type="ARBA" id="ARBA00022448"/>
    </source>
</evidence>
<evidence type="ECO:0000256" key="5">
    <source>
        <dbReference type="ARBA" id="ARBA00022519"/>
    </source>
</evidence>
<protein>
    <submittedName>
        <fullName evidence="12">Magnesium transporter</fullName>
    </submittedName>
</protein>